<accession>A0A9P8NUJ6</accession>
<protein>
    <submittedName>
        <fullName evidence="2">Uncharacterized protein</fullName>
    </submittedName>
</protein>
<organism evidence="2 3">
    <name type="scientific">Ogataea philodendri</name>
    <dbReference type="NCBI Taxonomy" id="1378263"/>
    <lineage>
        <taxon>Eukaryota</taxon>
        <taxon>Fungi</taxon>
        <taxon>Dikarya</taxon>
        <taxon>Ascomycota</taxon>
        <taxon>Saccharomycotina</taxon>
        <taxon>Pichiomycetes</taxon>
        <taxon>Pichiales</taxon>
        <taxon>Pichiaceae</taxon>
        <taxon>Ogataea</taxon>
    </lineage>
</organism>
<reference evidence="2" key="2">
    <citation type="submission" date="2021-01" db="EMBL/GenBank/DDBJ databases">
        <authorList>
            <person name="Schikora-Tamarit M.A."/>
        </authorList>
    </citation>
    <scope>NUCLEOTIDE SEQUENCE</scope>
    <source>
        <strain evidence="2">CBS6075</strain>
    </source>
</reference>
<proteinExistence type="predicted"/>
<name>A0A9P8NUJ6_9ASCO</name>
<keyword evidence="3" id="KW-1185">Reference proteome</keyword>
<dbReference type="RefSeq" id="XP_046057696.1">
    <property type="nucleotide sequence ID" value="XM_046208558.1"/>
</dbReference>
<dbReference type="AlphaFoldDB" id="A0A9P8NUJ6"/>
<sequence length="327" mass="35565">MFIPMASPVVVLNLINSNVPAMAVCKCCNLANLEVELNALFITFCPSSESSQILAAPVRANVGNEIHGPLVIPSLVNTVCTPPPALIALQPLMVDATRHPSVVAIGMWYGTLSMIIGPATPTGNGMNPMTFSQQAPNTRSLGQVSIGSIQKIDVDRHTDSGKNKKELSNQWIRNCGRHSSEDVECKVFSLGEQINLAVDSCWHHSDKSTMFSDRNIKSNRFGQVKQGGSNGKSKQECDTRRKKRAKRKPEIGSQFLHLEEKLGKGEPHGTISHGDQDDVKWFCSLDEASHFGEKRLDVLVVSSNAMGTSELELSVVGSTQGLELFVQ</sequence>
<reference evidence="2" key="1">
    <citation type="journal article" date="2021" name="Open Biol.">
        <title>Shared evolutionary footprints suggest mitochondrial oxidative damage underlies multiple complex I losses in fungi.</title>
        <authorList>
            <person name="Schikora-Tamarit M.A."/>
            <person name="Marcet-Houben M."/>
            <person name="Nosek J."/>
            <person name="Gabaldon T."/>
        </authorList>
    </citation>
    <scope>NUCLEOTIDE SEQUENCE</scope>
    <source>
        <strain evidence="2">CBS6075</strain>
    </source>
</reference>
<evidence type="ECO:0000313" key="3">
    <source>
        <dbReference type="Proteomes" id="UP000769157"/>
    </source>
</evidence>
<feature type="region of interest" description="Disordered" evidence="1">
    <location>
        <begin position="213"/>
        <end position="250"/>
    </location>
</feature>
<dbReference type="EMBL" id="JAEUBE010000511">
    <property type="protein sequence ID" value="KAH3659985.1"/>
    <property type="molecule type" value="Genomic_DNA"/>
</dbReference>
<dbReference type="GeneID" id="70239154"/>
<dbReference type="Proteomes" id="UP000769157">
    <property type="component" value="Unassembled WGS sequence"/>
</dbReference>
<gene>
    <name evidence="2" type="ORF">OGAPHI_007190</name>
</gene>
<comment type="caution">
    <text evidence="2">The sequence shown here is derived from an EMBL/GenBank/DDBJ whole genome shotgun (WGS) entry which is preliminary data.</text>
</comment>
<dbReference type="OrthoDB" id="10413528at2759"/>
<evidence type="ECO:0000256" key="1">
    <source>
        <dbReference type="SAM" id="MobiDB-lite"/>
    </source>
</evidence>
<evidence type="ECO:0000313" key="2">
    <source>
        <dbReference type="EMBL" id="KAH3659985.1"/>
    </source>
</evidence>